<reference evidence="2" key="1">
    <citation type="submission" date="2012-08" db="EMBL/GenBank/DDBJ databases">
        <title>The Genome Sequence of Wuchereria bancrofti.</title>
        <authorList>
            <person name="Nutman T.B."/>
            <person name="Fink D.L."/>
            <person name="Russ C."/>
            <person name="Young S."/>
            <person name="Zeng Q."/>
            <person name="Koehrsen M."/>
            <person name="Alvarado L."/>
            <person name="Berlin A."/>
            <person name="Chapman S.B."/>
            <person name="Chen Z."/>
            <person name="Freedman E."/>
            <person name="Gellesch M."/>
            <person name="Goldberg J."/>
            <person name="Griggs A."/>
            <person name="Gujja S."/>
            <person name="Heilman E.R."/>
            <person name="Heiman D."/>
            <person name="Hepburn T."/>
            <person name="Howarth C."/>
            <person name="Jen D."/>
            <person name="Larson L."/>
            <person name="Lewis B."/>
            <person name="Mehta T."/>
            <person name="Park D."/>
            <person name="Pearson M."/>
            <person name="Roberts A."/>
            <person name="Saif S."/>
            <person name="Shea T."/>
            <person name="Shenoy N."/>
            <person name="Sisk P."/>
            <person name="Stolte C."/>
            <person name="Sykes S."/>
            <person name="Walk T."/>
            <person name="White J."/>
            <person name="Yandava C."/>
            <person name="Haas B."/>
            <person name="Henn M.R."/>
            <person name="Nusbaum C."/>
            <person name="Birren B."/>
        </authorList>
    </citation>
    <scope>NUCLEOTIDE SEQUENCE [LARGE SCALE GENOMIC DNA]</scope>
    <source>
        <strain evidence="2">NA</strain>
    </source>
</reference>
<evidence type="ECO:0000313" key="2">
    <source>
        <dbReference type="Proteomes" id="UP000004810"/>
    </source>
</evidence>
<gene>
    <name evidence="1" type="ORF">WUBG_12193</name>
</gene>
<proteinExistence type="predicted"/>
<feature type="non-terminal residue" evidence="1">
    <location>
        <position position="52"/>
    </location>
</feature>
<dbReference type="AlphaFoldDB" id="J9ENJ6"/>
<comment type="caution">
    <text evidence="1">The sequence shown here is derived from an EMBL/GenBank/DDBJ whole genome shotgun (WGS) entry which is preliminary data.</text>
</comment>
<protein>
    <submittedName>
        <fullName evidence="1">Uncharacterized protein</fullName>
    </submittedName>
</protein>
<dbReference type="Proteomes" id="UP000004810">
    <property type="component" value="Unassembled WGS sequence"/>
</dbReference>
<name>J9ENJ6_WUCBA</name>
<sequence length="52" mass="6064">MESNVLADVAENFKKIKQTSVNLFEIFVYEQLEQSLFNDSMFQTKTNKQLSS</sequence>
<organism evidence="1 2">
    <name type="scientific">Wuchereria bancrofti</name>
    <dbReference type="NCBI Taxonomy" id="6293"/>
    <lineage>
        <taxon>Eukaryota</taxon>
        <taxon>Metazoa</taxon>
        <taxon>Ecdysozoa</taxon>
        <taxon>Nematoda</taxon>
        <taxon>Chromadorea</taxon>
        <taxon>Rhabditida</taxon>
        <taxon>Spirurina</taxon>
        <taxon>Spiruromorpha</taxon>
        <taxon>Filarioidea</taxon>
        <taxon>Onchocercidae</taxon>
        <taxon>Wuchereria</taxon>
    </lineage>
</organism>
<accession>J9ENJ6</accession>
<dbReference type="EMBL" id="ADBV01008461">
    <property type="protein sequence ID" value="EJW76899.1"/>
    <property type="molecule type" value="Genomic_DNA"/>
</dbReference>
<evidence type="ECO:0000313" key="1">
    <source>
        <dbReference type="EMBL" id="EJW76899.1"/>
    </source>
</evidence>